<dbReference type="GO" id="GO:0005524">
    <property type="term" value="F:ATP binding"/>
    <property type="evidence" value="ECO:0007669"/>
    <property type="project" value="UniProtKB-UniRule"/>
</dbReference>
<feature type="domain" description="Protein kinase" evidence="8">
    <location>
        <begin position="13"/>
        <end position="268"/>
    </location>
</feature>
<keyword evidence="1 7" id="KW-0723">Serine/threonine-protein kinase</keyword>
<dbReference type="Proteomes" id="UP000001542">
    <property type="component" value="Unassembled WGS sequence"/>
</dbReference>
<dbReference type="FunFam" id="1.10.510.10:FF:000578">
    <property type="entry name" value="CAMK family protein kinase"/>
    <property type="match status" value="1"/>
</dbReference>
<keyword evidence="5 6" id="KW-0067">ATP-binding</keyword>
<reference evidence="9" key="2">
    <citation type="journal article" date="2007" name="Science">
        <title>Draft genome sequence of the sexually transmitted pathogen Trichomonas vaginalis.</title>
        <authorList>
            <person name="Carlton J.M."/>
            <person name="Hirt R.P."/>
            <person name="Silva J.C."/>
            <person name="Delcher A.L."/>
            <person name="Schatz M."/>
            <person name="Zhao Q."/>
            <person name="Wortman J.R."/>
            <person name="Bidwell S.L."/>
            <person name="Alsmark U.C.M."/>
            <person name="Besteiro S."/>
            <person name="Sicheritz-Ponten T."/>
            <person name="Noel C.J."/>
            <person name="Dacks J.B."/>
            <person name="Foster P.G."/>
            <person name="Simillion C."/>
            <person name="Van de Peer Y."/>
            <person name="Miranda-Saavedra D."/>
            <person name="Barton G.J."/>
            <person name="Westrop G.D."/>
            <person name="Mueller S."/>
            <person name="Dessi D."/>
            <person name="Fiori P.L."/>
            <person name="Ren Q."/>
            <person name="Paulsen I."/>
            <person name="Zhang H."/>
            <person name="Bastida-Corcuera F.D."/>
            <person name="Simoes-Barbosa A."/>
            <person name="Brown M.T."/>
            <person name="Hayes R.D."/>
            <person name="Mukherjee M."/>
            <person name="Okumura C.Y."/>
            <person name="Schneider R."/>
            <person name="Smith A.J."/>
            <person name="Vanacova S."/>
            <person name="Villalvazo M."/>
            <person name="Haas B.J."/>
            <person name="Pertea M."/>
            <person name="Feldblyum T.V."/>
            <person name="Utterback T.R."/>
            <person name="Shu C.L."/>
            <person name="Osoegawa K."/>
            <person name="de Jong P.J."/>
            <person name="Hrdy I."/>
            <person name="Horvathova L."/>
            <person name="Zubacova Z."/>
            <person name="Dolezal P."/>
            <person name="Malik S.B."/>
            <person name="Logsdon J.M. Jr."/>
            <person name="Henze K."/>
            <person name="Gupta A."/>
            <person name="Wang C.C."/>
            <person name="Dunne R.L."/>
            <person name="Upcroft J.A."/>
            <person name="Upcroft P."/>
            <person name="White O."/>
            <person name="Salzberg S.L."/>
            <person name="Tang P."/>
            <person name="Chiu C.-H."/>
            <person name="Lee Y.-S."/>
            <person name="Embley T.M."/>
            <person name="Coombs G.H."/>
            <person name="Mottram J.C."/>
            <person name="Tachezy J."/>
            <person name="Fraser-Liggett C.M."/>
            <person name="Johnson P.J."/>
        </authorList>
    </citation>
    <scope>NUCLEOTIDE SEQUENCE [LARGE SCALE GENOMIC DNA]</scope>
    <source>
        <strain evidence="9">G3</strain>
    </source>
</reference>
<dbReference type="GO" id="GO:0004674">
    <property type="term" value="F:protein serine/threonine kinase activity"/>
    <property type="evidence" value="ECO:0000318"/>
    <property type="project" value="GO_Central"/>
</dbReference>
<dbReference type="PIRSF" id="PIRSF000654">
    <property type="entry name" value="Integrin-linked_kinase"/>
    <property type="match status" value="1"/>
</dbReference>
<keyword evidence="3 6" id="KW-0547">Nucleotide-binding</keyword>
<dbReference type="PANTHER" id="PTHR24345:SF0">
    <property type="entry name" value="CELL CYCLE SERINE_THREONINE-PROTEIN KINASE CDC5_MSD2"/>
    <property type="match status" value="1"/>
</dbReference>
<evidence type="ECO:0000256" key="4">
    <source>
        <dbReference type="ARBA" id="ARBA00022777"/>
    </source>
</evidence>
<dbReference type="SMART" id="SM00220">
    <property type="entry name" value="S_TKc"/>
    <property type="match status" value="1"/>
</dbReference>
<keyword evidence="4 9" id="KW-0418">Kinase</keyword>
<dbReference type="EMBL" id="DS113514">
    <property type="protein sequence ID" value="EAY03139.1"/>
    <property type="molecule type" value="Genomic_DNA"/>
</dbReference>
<sequence length="311" mass="36263">MLTQNIPQRFGKYRVLNIVGQGAYSTVVKALNEKTSEIFAIKVIDRQMVTNSGMLRYLDTELRILERISHPSLIKVYEILYEEKFILIVMEFLPHGNIVDIYENRIFFSLKERLEICIKILQGLNFLHDHGIAHRDIKPENIMFDVENNPKIIDFGLSCDRNCLKKTFCGSKLYMAPEVMRGDKYNGFKADIWSLGVTFHLFMSNELPFDYNSEAKLLREVRNGRLCLKNKTNGPIKEIINKMLDLDPENRPTVKELIEMFNLFRPTVEKKLTLPRITFKPEQSKINRARTDDVSFRIFGLKHRINSIGSL</sequence>
<evidence type="ECO:0000256" key="6">
    <source>
        <dbReference type="PROSITE-ProRule" id="PRU10141"/>
    </source>
</evidence>
<comment type="similarity">
    <text evidence="7">Belongs to the protein kinase superfamily.</text>
</comment>
<feature type="binding site" evidence="6">
    <location>
        <position position="42"/>
    </location>
    <ligand>
        <name>ATP</name>
        <dbReference type="ChEBI" id="CHEBI:30616"/>
    </ligand>
</feature>
<dbReference type="VEuPathDB" id="TrichDB:TVAGG3_0686750"/>
<dbReference type="PROSITE" id="PS00108">
    <property type="entry name" value="PROTEIN_KINASE_ST"/>
    <property type="match status" value="1"/>
</dbReference>
<keyword evidence="10" id="KW-1185">Reference proteome</keyword>
<evidence type="ECO:0000256" key="7">
    <source>
        <dbReference type="RuleBase" id="RU000304"/>
    </source>
</evidence>
<proteinExistence type="inferred from homology"/>
<dbReference type="GO" id="GO:0051726">
    <property type="term" value="P:regulation of cell cycle"/>
    <property type="evidence" value="ECO:0000318"/>
    <property type="project" value="GO_Central"/>
</dbReference>
<accession>A2EW53</accession>
<dbReference type="SMR" id="A2EW53"/>
<dbReference type="SUPFAM" id="SSF56112">
    <property type="entry name" value="Protein kinase-like (PK-like)"/>
    <property type="match status" value="1"/>
</dbReference>
<reference evidence="9" key="1">
    <citation type="submission" date="2006-10" db="EMBL/GenBank/DDBJ databases">
        <authorList>
            <person name="Amadeo P."/>
            <person name="Zhao Q."/>
            <person name="Wortman J."/>
            <person name="Fraser-Liggett C."/>
            <person name="Carlton J."/>
        </authorList>
    </citation>
    <scope>NUCLEOTIDE SEQUENCE</scope>
    <source>
        <strain evidence="9">G3</strain>
    </source>
</reference>
<evidence type="ECO:0000256" key="2">
    <source>
        <dbReference type="ARBA" id="ARBA00022679"/>
    </source>
</evidence>
<dbReference type="KEGG" id="tva:4760980"/>
<name>A2EW53_TRIV3</name>
<organism evidence="9 10">
    <name type="scientific">Trichomonas vaginalis (strain ATCC PRA-98 / G3)</name>
    <dbReference type="NCBI Taxonomy" id="412133"/>
    <lineage>
        <taxon>Eukaryota</taxon>
        <taxon>Metamonada</taxon>
        <taxon>Parabasalia</taxon>
        <taxon>Trichomonadida</taxon>
        <taxon>Trichomonadidae</taxon>
        <taxon>Trichomonas</taxon>
    </lineage>
</organism>
<dbReference type="OrthoDB" id="541276at2759"/>
<dbReference type="InterPro" id="IPR011009">
    <property type="entry name" value="Kinase-like_dom_sf"/>
</dbReference>
<dbReference type="VEuPathDB" id="TrichDB:TVAG_329120"/>
<keyword evidence="2" id="KW-0808">Transferase</keyword>
<dbReference type="RefSeq" id="XP_001315362.1">
    <property type="nucleotide sequence ID" value="XM_001315327.1"/>
</dbReference>
<evidence type="ECO:0000313" key="9">
    <source>
        <dbReference type="EMBL" id="EAY03139.1"/>
    </source>
</evidence>
<protein>
    <submittedName>
        <fullName evidence="9">CAMK family protein kinase</fullName>
    </submittedName>
</protein>
<dbReference type="FunFam" id="3.30.200.20:FF:000042">
    <property type="entry name" value="Aurora kinase A"/>
    <property type="match status" value="1"/>
</dbReference>
<evidence type="ECO:0000259" key="8">
    <source>
        <dbReference type="PROSITE" id="PS50011"/>
    </source>
</evidence>
<dbReference type="Gene3D" id="1.10.510.10">
    <property type="entry name" value="Transferase(Phosphotransferase) domain 1"/>
    <property type="match status" value="1"/>
</dbReference>
<dbReference type="InParanoid" id="A2EW53"/>
<dbReference type="PROSITE" id="PS50011">
    <property type="entry name" value="PROTEIN_KINASE_DOM"/>
    <property type="match status" value="1"/>
</dbReference>
<evidence type="ECO:0000256" key="5">
    <source>
        <dbReference type="ARBA" id="ARBA00022840"/>
    </source>
</evidence>
<dbReference type="InterPro" id="IPR000719">
    <property type="entry name" value="Prot_kinase_dom"/>
</dbReference>
<dbReference type="InterPro" id="IPR017441">
    <property type="entry name" value="Protein_kinase_ATP_BS"/>
</dbReference>
<dbReference type="PROSITE" id="PS00107">
    <property type="entry name" value="PROTEIN_KINASE_ATP"/>
    <property type="match status" value="1"/>
</dbReference>
<gene>
    <name evidence="9" type="ORF">TVAG_329120</name>
</gene>
<dbReference type="InterPro" id="IPR008271">
    <property type="entry name" value="Ser/Thr_kinase_AS"/>
</dbReference>
<dbReference type="Pfam" id="PF00069">
    <property type="entry name" value="Pkinase"/>
    <property type="match status" value="1"/>
</dbReference>
<dbReference type="AlphaFoldDB" id="A2EW53"/>
<dbReference type="eggNOG" id="KOG0583">
    <property type="taxonomic scope" value="Eukaryota"/>
</dbReference>
<dbReference type="PANTHER" id="PTHR24345">
    <property type="entry name" value="SERINE/THREONINE-PROTEIN KINASE PLK"/>
    <property type="match status" value="1"/>
</dbReference>
<dbReference type="OMA" id="CDIQNIF"/>
<evidence type="ECO:0000313" key="10">
    <source>
        <dbReference type="Proteomes" id="UP000001542"/>
    </source>
</evidence>
<dbReference type="STRING" id="5722.A2EW53"/>
<evidence type="ECO:0000256" key="3">
    <source>
        <dbReference type="ARBA" id="ARBA00022741"/>
    </source>
</evidence>
<evidence type="ECO:0000256" key="1">
    <source>
        <dbReference type="ARBA" id="ARBA00022527"/>
    </source>
</evidence>